<accession>A0AA38WP74</accession>
<gene>
    <name evidence="2" type="ORF">OSB04_011523</name>
</gene>
<proteinExistence type="predicted"/>
<evidence type="ECO:0000313" key="2">
    <source>
        <dbReference type="EMBL" id="KAJ9556909.1"/>
    </source>
</evidence>
<name>A0AA38WP74_9ASTR</name>
<keyword evidence="3" id="KW-1185">Reference proteome</keyword>
<protein>
    <recommendedName>
        <fullName evidence="1">Zinc finger PMZ-type domain-containing protein</fullName>
    </recommendedName>
</protein>
<sequence length="157" mass="17668">MNMSQRTCDCRQWHMSGLPYGHAIAVGKAINVRDVSSLVHVPYFKTEHYKTTYSGVINPVGPLETWLSPDVPLSTVLLPIVKKRRVGRPSLNARRPSRGEGSTLRRCPRCGDNTKTIHVLEAMERKSTKKGEKAWKLDKLNSESISRPRRFKSGAAK</sequence>
<comment type="caution">
    <text evidence="2">The sequence shown here is derived from an EMBL/GenBank/DDBJ whole genome shotgun (WGS) entry which is preliminary data.</text>
</comment>
<dbReference type="AlphaFoldDB" id="A0AA38WP74"/>
<dbReference type="GO" id="GO:0008270">
    <property type="term" value="F:zinc ion binding"/>
    <property type="evidence" value="ECO:0007669"/>
    <property type="project" value="InterPro"/>
</dbReference>
<evidence type="ECO:0000313" key="3">
    <source>
        <dbReference type="Proteomes" id="UP001172457"/>
    </source>
</evidence>
<evidence type="ECO:0000259" key="1">
    <source>
        <dbReference type="SMART" id="SM00575"/>
    </source>
</evidence>
<dbReference type="SMART" id="SM00575">
    <property type="entry name" value="ZnF_PMZ"/>
    <property type="match status" value="1"/>
</dbReference>
<dbReference type="Proteomes" id="UP001172457">
    <property type="component" value="Chromosome 3"/>
</dbReference>
<dbReference type="InterPro" id="IPR006564">
    <property type="entry name" value="Znf_PMZ"/>
</dbReference>
<feature type="domain" description="Zinc finger PMZ-type" evidence="1">
    <location>
        <begin position="6"/>
        <end position="33"/>
    </location>
</feature>
<organism evidence="2 3">
    <name type="scientific">Centaurea solstitialis</name>
    <name type="common">yellow star-thistle</name>
    <dbReference type="NCBI Taxonomy" id="347529"/>
    <lineage>
        <taxon>Eukaryota</taxon>
        <taxon>Viridiplantae</taxon>
        <taxon>Streptophyta</taxon>
        <taxon>Embryophyta</taxon>
        <taxon>Tracheophyta</taxon>
        <taxon>Spermatophyta</taxon>
        <taxon>Magnoliopsida</taxon>
        <taxon>eudicotyledons</taxon>
        <taxon>Gunneridae</taxon>
        <taxon>Pentapetalae</taxon>
        <taxon>asterids</taxon>
        <taxon>campanulids</taxon>
        <taxon>Asterales</taxon>
        <taxon>Asteraceae</taxon>
        <taxon>Carduoideae</taxon>
        <taxon>Cardueae</taxon>
        <taxon>Centaureinae</taxon>
        <taxon>Centaurea</taxon>
    </lineage>
</organism>
<reference evidence="2" key="1">
    <citation type="submission" date="2023-03" db="EMBL/GenBank/DDBJ databases">
        <title>Chromosome-scale reference genome and RAD-based genetic map of yellow starthistle (Centaurea solstitialis) reveal putative structural variation and QTLs associated with invader traits.</title>
        <authorList>
            <person name="Reatini B."/>
            <person name="Cang F.A."/>
            <person name="Jiang Q."/>
            <person name="Mckibben M.T.W."/>
            <person name="Barker M.S."/>
            <person name="Rieseberg L.H."/>
            <person name="Dlugosch K.M."/>
        </authorList>
    </citation>
    <scope>NUCLEOTIDE SEQUENCE</scope>
    <source>
        <strain evidence="2">CAN-66</strain>
        <tissue evidence="2">Leaf</tissue>
    </source>
</reference>
<dbReference type="EMBL" id="JARYMX010000003">
    <property type="protein sequence ID" value="KAJ9556909.1"/>
    <property type="molecule type" value="Genomic_DNA"/>
</dbReference>